<protein>
    <recommendedName>
        <fullName evidence="4">Endonuclease/exonuclease/phosphatase domain-containing protein</fullName>
    </recommendedName>
</protein>
<dbReference type="SUPFAM" id="SSF56219">
    <property type="entry name" value="DNase I-like"/>
    <property type="match status" value="1"/>
</dbReference>
<gene>
    <name evidence="2" type="ORF">P2L57_17315</name>
</gene>
<organism evidence="2 3">
    <name type="scientific">Streptantibioticus ferralitis</name>
    <dbReference type="NCBI Taxonomy" id="236510"/>
    <lineage>
        <taxon>Bacteria</taxon>
        <taxon>Bacillati</taxon>
        <taxon>Actinomycetota</taxon>
        <taxon>Actinomycetes</taxon>
        <taxon>Kitasatosporales</taxon>
        <taxon>Streptomycetaceae</taxon>
        <taxon>Streptantibioticus</taxon>
    </lineage>
</organism>
<reference evidence="2 3" key="1">
    <citation type="submission" date="2023-03" db="EMBL/GenBank/DDBJ databases">
        <title>Draft genome sequence of type strain Streptomyces ferralitis JCM 14344.</title>
        <authorList>
            <person name="Klaysubun C."/>
            <person name="Duangmal K."/>
        </authorList>
    </citation>
    <scope>NUCLEOTIDE SEQUENCE [LARGE SCALE GENOMIC DNA]</scope>
    <source>
        <strain evidence="2 3">JCM 14344</strain>
    </source>
</reference>
<dbReference type="EMBL" id="JARHTQ010000010">
    <property type="protein sequence ID" value="MDF2257420.1"/>
    <property type="molecule type" value="Genomic_DNA"/>
</dbReference>
<dbReference type="InterPro" id="IPR036691">
    <property type="entry name" value="Endo/exonu/phosph_ase_sf"/>
</dbReference>
<name>A0ABT5Z0T4_9ACTN</name>
<proteinExistence type="predicted"/>
<evidence type="ECO:0000256" key="1">
    <source>
        <dbReference type="SAM" id="MobiDB-lite"/>
    </source>
</evidence>
<feature type="region of interest" description="Disordered" evidence="1">
    <location>
        <begin position="149"/>
        <end position="175"/>
    </location>
</feature>
<accession>A0ABT5Z0T4</accession>
<evidence type="ECO:0000313" key="2">
    <source>
        <dbReference type="EMBL" id="MDF2257420.1"/>
    </source>
</evidence>
<keyword evidence="3" id="KW-1185">Reference proteome</keyword>
<evidence type="ECO:0000313" key="3">
    <source>
        <dbReference type="Proteomes" id="UP001220022"/>
    </source>
</evidence>
<dbReference type="Proteomes" id="UP001220022">
    <property type="component" value="Unassembled WGS sequence"/>
</dbReference>
<comment type="caution">
    <text evidence="2">The sequence shown here is derived from an EMBL/GenBank/DDBJ whole genome shotgun (WGS) entry which is preliminary data.</text>
</comment>
<evidence type="ECO:0008006" key="4">
    <source>
        <dbReference type="Google" id="ProtNLM"/>
    </source>
</evidence>
<feature type="region of interest" description="Disordered" evidence="1">
    <location>
        <begin position="303"/>
        <end position="328"/>
    </location>
</feature>
<sequence length="479" mass="52333">MNWNIEKLGKTKLDVNGMGRALARTVVAADVDILLVLEVVPDSAIYAMEQLSRALNLAEGAARPNAPRVAHRWQGYFLSPKSSTECYGVFIRDLDTVRPVFPDTAKGDEKNPLRDLTDVSFKIWPSPDWTNSAYPISSSPPTFPLCQTYLGEDADSDDSGERPNKRRRHNFPGQSQGNGGFALGLGYRLPVLTMFCVHTRSAEYLIPIVACHHAAVRSGRNGLAQSQIERLKELHIAQLFNGLGASRHIDVLESDSPPKHRPVRVQELCFTGDYNVDFLNNGSNGANDLAAKNYRAYLALTPTQQQGGSATPPALPGEEQKPPDMTRGPVPVAPLPEHHCFPLGLRAAVTTQATILHHYRPKQPPPPPPYTSAAFDNFFYGGTRMSQATIAHGVGNIDSGEVVYVHENIVQQGGEAADRLVDVSQIAAHYFKRGTKNAKHAPGLLQPHSAGTPLNSNDRLIGARFLSDHLPVVIQFECP</sequence>
<dbReference type="RefSeq" id="WP_275815387.1">
    <property type="nucleotide sequence ID" value="NZ_BAAANM010000001.1"/>
</dbReference>